<accession>A0ABV9N7Q6</accession>
<keyword evidence="3" id="KW-1185">Reference proteome</keyword>
<dbReference type="RefSeq" id="WP_387963903.1">
    <property type="nucleotide sequence ID" value="NZ_JBHSGP010000014.1"/>
</dbReference>
<protein>
    <recommendedName>
        <fullName evidence="4">Transporter</fullName>
    </recommendedName>
</protein>
<dbReference type="EMBL" id="JBHSGP010000014">
    <property type="protein sequence ID" value="MFC4722953.1"/>
    <property type="molecule type" value="Genomic_DNA"/>
</dbReference>
<feature type="signal peptide" evidence="1">
    <location>
        <begin position="1"/>
        <end position="22"/>
    </location>
</feature>
<sequence>MISSKKALVCFLIFSLSSSMMFSQWVKPKGKGYYKLSAWYLEYDQHYTDTGEKDPNVTRGNFNINFYGDYGITDKLDVIAYIPFFSRTFQNEVRSGTTGDLITPGEALNSIGDIDLGLEYGILNTEKVAFSGSLIFGLPTGNNARGSDGSYQTGDGEFNQFIKLNVGLPFSLGNAPMYSKVYVGFNNRTKDFSDEFRTGLEVGINLLNQKLWLISKTDVLKSLQNGSVNAQNNQGNIFANNIEFVSLGGEAAYYITEKWGVSINYTSAVSGRIISARPSYSGGIFLDIK</sequence>
<feature type="chain" id="PRO_5045338026" description="Transporter" evidence="1">
    <location>
        <begin position="23"/>
        <end position="289"/>
    </location>
</feature>
<proteinExistence type="predicted"/>
<name>A0ABV9N7Q6_9FLAO</name>
<keyword evidence="1" id="KW-0732">Signal</keyword>
<evidence type="ECO:0008006" key="4">
    <source>
        <dbReference type="Google" id="ProtNLM"/>
    </source>
</evidence>
<organism evidence="2 3">
    <name type="scientific">Geojedonia litorea</name>
    <dbReference type="NCBI Taxonomy" id="1268269"/>
    <lineage>
        <taxon>Bacteria</taxon>
        <taxon>Pseudomonadati</taxon>
        <taxon>Bacteroidota</taxon>
        <taxon>Flavobacteriia</taxon>
        <taxon>Flavobacteriales</taxon>
        <taxon>Flavobacteriaceae</taxon>
        <taxon>Geojedonia</taxon>
    </lineage>
</organism>
<gene>
    <name evidence="2" type="ORF">ACFO5O_11510</name>
</gene>
<evidence type="ECO:0000256" key="1">
    <source>
        <dbReference type="SAM" id="SignalP"/>
    </source>
</evidence>
<evidence type="ECO:0000313" key="3">
    <source>
        <dbReference type="Proteomes" id="UP001595953"/>
    </source>
</evidence>
<dbReference type="Proteomes" id="UP001595953">
    <property type="component" value="Unassembled WGS sequence"/>
</dbReference>
<comment type="caution">
    <text evidence="2">The sequence shown here is derived from an EMBL/GenBank/DDBJ whole genome shotgun (WGS) entry which is preliminary data.</text>
</comment>
<reference evidence="3" key="1">
    <citation type="journal article" date="2019" name="Int. J. Syst. Evol. Microbiol.">
        <title>The Global Catalogue of Microorganisms (GCM) 10K type strain sequencing project: providing services to taxonomists for standard genome sequencing and annotation.</title>
        <authorList>
            <consortium name="The Broad Institute Genomics Platform"/>
            <consortium name="The Broad Institute Genome Sequencing Center for Infectious Disease"/>
            <person name="Wu L."/>
            <person name="Ma J."/>
        </authorList>
    </citation>
    <scope>NUCLEOTIDE SEQUENCE [LARGE SCALE GENOMIC DNA]</scope>
    <source>
        <strain evidence="3">CCUG 63682</strain>
    </source>
</reference>
<evidence type="ECO:0000313" key="2">
    <source>
        <dbReference type="EMBL" id="MFC4722953.1"/>
    </source>
</evidence>